<evidence type="ECO:0000313" key="1">
    <source>
        <dbReference type="EMBL" id="CAH1412520.1"/>
    </source>
</evidence>
<reference evidence="1 2" key="1">
    <citation type="submission" date="2022-01" db="EMBL/GenBank/DDBJ databases">
        <authorList>
            <person name="Xiong W."/>
            <person name="Schranz E."/>
        </authorList>
    </citation>
    <scope>NUCLEOTIDE SEQUENCE [LARGE SCALE GENOMIC DNA]</scope>
</reference>
<gene>
    <name evidence="1" type="ORF">LVIROSA_LOCUS532</name>
</gene>
<accession>A0AAU9LER2</accession>
<evidence type="ECO:0008006" key="3">
    <source>
        <dbReference type="Google" id="ProtNLM"/>
    </source>
</evidence>
<name>A0AAU9LER2_9ASTR</name>
<evidence type="ECO:0000313" key="2">
    <source>
        <dbReference type="Proteomes" id="UP001157418"/>
    </source>
</evidence>
<sequence length="172" mass="19659">MLSSTIETSILDTSTSLPPLSSPIPSSLPVSTISPTYSTIMQEPVTTLLSSQSTKVERIVQDNEPNDDDIMKQQVKRLEVHAKSFEYEILKLREIAKEHHELFIEHMKTMKESVYLKMAELKLEIAKEVENIEKSYFVLHRKVDVVADAIEKLIEYNTAYSTKLDVKTEKDS</sequence>
<dbReference type="Proteomes" id="UP001157418">
    <property type="component" value="Unassembled WGS sequence"/>
</dbReference>
<comment type="caution">
    <text evidence="1">The sequence shown here is derived from an EMBL/GenBank/DDBJ whole genome shotgun (WGS) entry which is preliminary data.</text>
</comment>
<organism evidence="1 2">
    <name type="scientific">Lactuca virosa</name>
    <dbReference type="NCBI Taxonomy" id="75947"/>
    <lineage>
        <taxon>Eukaryota</taxon>
        <taxon>Viridiplantae</taxon>
        <taxon>Streptophyta</taxon>
        <taxon>Embryophyta</taxon>
        <taxon>Tracheophyta</taxon>
        <taxon>Spermatophyta</taxon>
        <taxon>Magnoliopsida</taxon>
        <taxon>eudicotyledons</taxon>
        <taxon>Gunneridae</taxon>
        <taxon>Pentapetalae</taxon>
        <taxon>asterids</taxon>
        <taxon>campanulids</taxon>
        <taxon>Asterales</taxon>
        <taxon>Asteraceae</taxon>
        <taxon>Cichorioideae</taxon>
        <taxon>Cichorieae</taxon>
        <taxon>Lactucinae</taxon>
        <taxon>Lactuca</taxon>
    </lineage>
</organism>
<protein>
    <recommendedName>
        <fullName evidence="3">RAB6-interacting golgin</fullName>
    </recommendedName>
</protein>
<dbReference type="EMBL" id="CAKMRJ010000001">
    <property type="protein sequence ID" value="CAH1412520.1"/>
    <property type="molecule type" value="Genomic_DNA"/>
</dbReference>
<proteinExistence type="predicted"/>
<keyword evidence="2" id="KW-1185">Reference proteome</keyword>
<dbReference type="AlphaFoldDB" id="A0AAU9LER2"/>